<protein>
    <submittedName>
        <fullName evidence="3">Tripartite tricarboxylate transporter TctB family protein</fullName>
    </submittedName>
</protein>
<keyword evidence="1" id="KW-0812">Transmembrane</keyword>
<dbReference type="AlphaFoldDB" id="A0A7X0RM37"/>
<gene>
    <name evidence="3" type="ORF">H5V45_19930</name>
</gene>
<dbReference type="Pfam" id="PF07331">
    <property type="entry name" value="TctB"/>
    <property type="match status" value="1"/>
</dbReference>
<evidence type="ECO:0000313" key="4">
    <source>
        <dbReference type="Proteomes" id="UP000523955"/>
    </source>
</evidence>
<sequence>MSTTTTRPTDGAVRDLPQLGLAALLAVTGGYTVYDASTLEVGFADPVGPRVFPYVVGAVLLVLAALLVLATLRGDRPEEEGGEDIDLTQPADWETVLKLVGVLVFTIATVGFLGWAITGAALFAGATWALGSRTLVRDVLIGAVLSVTSWYAFYVGLGIPLSPGLLDGVL</sequence>
<dbReference type="RefSeq" id="WP_185254915.1">
    <property type="nucleotide sequence ID" value="NZ_JACKXE010000002.1"/>
</dbReference>
<feature type="transmembrane region" description="Helical" evidence="1">
    <location>
        <begin position="139"/>
        <end position="161"/>
    </location>
</feature>
<evidence type="ECO:0000259" key="2">
    <source>
        <dbReference type="Pfam" id="PF07331"/>
    </source>
</evidence>
<keyword evidence="4" id="KW-1185">Reference proteome</keyword>
<feature type="domain" description="DUF1468" evidence="2">
    <location>
        <begin position="22"/>
        <end position="161"/>
    </location>
</feature>
<reference evidence="3 4" key="1">
    <citation type="submission" date="2020-08" db="EMBL/GenBank/DDBJ databases">
        <authorList>
            <person name="Seo M.-J."/>
        </authorList>
    </citation>
    <scope>NUCLEOTIDE SEQUENCE [LARGE SCALE GENOMIC DNA]</scope>
    <source>
        <strain evidence="3 4">KIGAM211</strain>
    </source>
</reference>
<proteinExistence type="predicted"/>
<dbReference type="EMBL" id="JACKXE010000002">
    <property type="protein sequence ID" value="MBB6629599.1"/>
    <property type="molecule type" value="Genomic_DNA"/>
</dbReference>
<organism evidence="3 4">
    <name type="scientific">Nocardioides luti</name>
    <dbReference type="NCBI Taxonomy" id="2761101"/>
    <lineage>
        <taxon>Bacteria</taxon>
        <taxon>Bacillati</taxon>
        <taxon>Actinomycetota</taxon>
        <taxon>Actinomycetes</taxon>
        <taxon>Propionibacteriales</taxon>
        <taxon>Nocardioidaceae</taxon>
        <taxon>Nocardioides</taxon>
    </lineage>
</organism>
<comment type="caution">
    <text evidence="3">The sequence shown here is derived from an EMBL/GenBank/DDBJ whole genome shotgun (WGS) entry which is preliminary data.</text>
</comment>
<keyword evidence="1" id="KW-1133">Transmembrane helix</keyword>
<name>A0A7X0RM37_9ACTN</name>
<evidence type="ECO:0000256" key="1">
    <source>
        <dbReference type="SAM" id="Phobius"/>
    </source>
</evidence>
<evidence type="ECO:0000313" key="3">
    <source>
        <dbReference type="EMBL" id="MBB6629599.1"/>
    </source>
</evidence>
<dbReference type="Proteomes" id="UP000523955">
    <property type="component" value="Unassembled WGS sequence"/>
</dbReference>
<feature type="transmembrane region" description="Helical" evidence="1">
    <location>
        <begin position="99"/>
        <end position="127"/>
    </location>
</feature>
<feature type="transmembrane region" description="Helical" evidence="1">
    <location>
        <begin position="51"/>
        <end position="72"/>
    </location>
</feature>
<keyword evidence="1" id="KW-0472">Membrane</keyword>
<dbReference type="InterPro" id="IPR009936">
    <property type="entry name" value="DUF1468"/>
</dbReference>
<accession>A0A7X0RM37</accession>